<sequence length="272" mass="32149">MINPFKIEKQETYIQLLLSKLLEKNTKEEFESEIENNKFFLKIKYTNENEDEIDESDVISEVELLKLSESSFSQIKEEIIKTLVSQLVIVYDKVFQQHIDIRMKGQTIKNQVSNKIVEYSQQKIQHNDLKIIIKAAKQIERLTNLSNGDWRVIDMVPNLDINFFRSTSISVIAFECWLKIVKMDQILFEEDCHKIYLKKKDDDNKLRKDNIKKVYQLVNNDDELNNDDEFSGNIQDDSSNSPRYYPNDVELEDSPRYYPDVNDPMDEDANDI</sequence>
<gene>
    <name evidence="2" type="ORF">RhiirA1_465160</name>
</gene>
<feature type="region of interest" description="Disordered" evidence="1">
    <location>
        <begin position="223"/>
        <end position="272"/>
    </location>
</feature>
<reference evidence="2 3" key="2">
    <citation type="submission" date="2017-10" db="EMBL/GenBank/DDBJ databases">
        <title>Genome analyses suggest a sexual origin of heterokaryosis in a supposedly ancient asexual fungus.</title>
        <authorList>
            <person name="Corradi N."/>
            <person name="Sedzielewska K."/>
            <person name="Noel J."/>
            <person name="Charron P."/>
            <person name="Farinelli L."/>
            <person name="Marton T."/>
            <person name="Kruger M."/>
            <person name="Pelin A."/>
            <person name="Brachmann A."/>
            <person name="Corradi N."/>
        </authorList>
    </citation>
    <scope>NUCLEOTIDE SEQUENCE [LARGE SCALE GENOMIC DNA]</scope>
    <source>
        <strain evidence="2 3">A1</strain>
    </source>
</reference>
<evidence type="ECO:0000313" key="3">
    <source>
        <dbReference type="Proteomes" id="UP000232688"/>
    </source>
</evidence>
<proteinExistence type="predicted"/>
<dbReference type="EMBL" id="LLXH01000860">
    <property type="protein sequence ID" value="PKC62410.1"/>
    <property type="molecule type" value="Genomic_DNA"/>
</dbReference>
<feature type="compositionally biased region" description="Polar residues" evidence="1">
    <location>
        <begin position="232"/>
        <end position="242"/>
    </location>
</feature>
<feature type="compositionally biased region" description="Acidic residues" evidence="1">
    <location>
        <begin position="263"/>
        <end position="272"/>
    </location>
</feature>
<reference evidence="2 3" key="1">
    <citation type="submission" date="2017-10" db="EMBL/GenBank/DDBJ databases">
        <title>Extensive intraspecific genome diversity in a model arbuscular mycorrhizal fungus.</title>
        <authorList>
            <person name="Chen E.C.H."/>
            <person name="Morin E."/>
            <person name="Baudet D."/>
            <person name="Noel J."/>
            <person name="Ndikumana S."/>
            <person name="Charron P."/>
            <person name="St-Onge C."/>
            <person name="Giorgi J."/>
            <person name="Grigoriev I.V."/>
            <person name="Roux C."/>
            <person name="Martin F.M."/>
            <person name="Corradi N."/>
        </authorList>
    </citation>
    <scope>NUCLEOTIDE SEQUENCE [LARGE SCALE GENOMIC DNA]</scope>
    <source>
        <strain evidence="2 3">A1</strain>
    </source>
</reference>
<dbReference type="VEuPathDB" id="FungiDB:RhiirA1_465160"/>
<comment type="caution">
    <text evidence="2">The sequence shown here is derived from an EMBL/GenBank/DDBJ whole genome shotgun (WGS) entry which is preliminary data.</text>
</comment>
<dbReference type="Proteomes" id="UP000232688">
    <property type="component" value="Unassembled WGS sequence"/>
</dbReference>
<dbReference type="AlphaFoldDB" id="A0A2N0RGI7"/>
<protein>
    <submittedName>
        <fullName evidence="2">Uncharacterized protein</fullName>
    </submittedName>
</protein>
<evidence type="ECO:0000313" key="2">
    <source>
        <dbReference type="EMBL" id="PKC62410.1"/>
    </source>
</evidence>
<organism evidence="2 3">
    <name type="scientific">Rhizophagus irregularis</name>
    <dbReference type="NCBI Taxonomy" id="588596"/>
    <lineage>
        <taxon>Eukaryota</taxon>
        <taxon>Fungi</taxon>
        <taxon>Fungi incertae sedis</taxon>
        <taxon>Mucoromycota</taxon>
        <taxon>Glomeromycotina</taxon>
        <taxon>Glomeromycetes</taxon>
        <taxon>Glomerales</taxon>
        <taxon>Glomeraceae</taxon>
        <taxon>Rhizophagus</taxon>
    </lineage>
</organism>
<evidence type="ECO:0000256" key="1">
    <source>
        <dbReference type="SAM" id="MobiDB-lite"/>
    </source>
</evidence>
<dbReference type="VEuPathDB" id="FungiDB:RhiirFUN_000169"/>
<accession>A0A2N0RGI7</accession>
<name>A0A2N0RGI7_9GLOM</name>
<dbReference type="VEuPathDB" id="FungiDB:FUN_022607"/>